<protein>
    <submittedName>
        <fullName evidence="1">DUF3052 domain-containing protein</fullName>
    </submittedName>
</protein>
<dbReference type="Proteomes" id="UP000502665">
    <property type="component" value="Chromosome"/>
</dbReference>
<sequence>MSDSAATGGYSGTPLAKKLGVKPGHRVRLRHAPAGWDVPGLPDGVDLAPGGPRDADITVAFYRAHADLAVETPALVRDLADDAMLWVAWPRKAAGHASDITENALRDLFLPLGVVDVKVAALGEDWSGLKFVRRRENRRG</sequence>
<dbReference type="RefSeq" id="WP_171398668.1">
    <property type="nucleotide sequence ID" value="NZ_CP049838.1"/>
</dbReference>
<reference evidence="1" key="1">
    <citation type="submission" date="2020-03" db="EMBL/GenBank/DDBJ databases">
        <title>Molecular networking-based the target discovery of potent antiproliferative macrolactams: 5/6/7/16 polycyclic ansamycins and glycosylated trienomycin from Streptomyces cacaoi subsp. asoensis.</title>
        <authorList>
            <person name="Liu L.-L."/>
        </authorList>
    </citation>
    <scope>NUCLEOTIDE SEQUENCE [LARGE SCALE GENOMIC DNA]</scope>
    <source>
        <strain evidence="1">H2S5</strain>
    </source>
</reference>
<dbReference type="AlphaFoldDB" id="A0A6M4WRL0"/>
<name>A0A6M4WRL0_9ACTN</name>
<evidence type="ECO:0000313" key="1">
    <source>
        <dbReference type="EMBL" id="QJT03197.1"/>
    </source>
</evidence>
<gene>
    <name evidence="1" type="ORF">G9272_25365</name>
</gene>
<accession>A0A6M4WRL0</accession>
<organism evidence="1 2">
    <name type="scientific">Streptomyces asoensis</name>
    <dbReference type="NCBI Taxonomy" id="249586"/>
    <lineage>
        <taxon>Bacteria</taxon>
        <taxon>Bacillati</taxon>
        <taxon>Actinomycetota</taxon>
        <taxon>Actinomycetes</taxon>
        <taxon>Kitasatosporales</taxon>
        <taxon>Streptomycetaceae</taxon>
        <taxon>Streptomyces</taxon>
    </lineage>
</organism>
<proteinExistence type="predicted"/>
<dbReference type="EMBL" id="CP049838">
    <property type="protein sequence ID" value="QJT03197.1"/>
    <property type="molecule type" value="Genomic_DNA"/>
</dbReference>
<keyword evidence="2" id="KW-1185">Reference proteome</keyword>
<evidence type="ECO:0000313" key="2">
    <source>
        <dbReference type="Proteomes" id="UP000502665"/>
    </source>
</evidence>